<accession>A0AAV8U0B4</accession>
<dbReference type="Proteomes" id="UP001159364">
    <property type="component" value="Linkage Group LG02"/>
</dbReference>
<keyword evidence="1 2" id="KW-0103">Bromodomain</keyword>
<evidence type="ECO:0000256" key="1">
    <source>
        <dbReference type="ARBA" id="ARBA00023117"/>
    </source>
</evidence>
<dbReference type="InterPro" id="IPR051831">
    <property type="entry name" value="Bromodomain_contain_prot"/>
</dbReference>
<reference evidence="5 6" key="1">
    <citation type="submission" date="2021-09" db="EMBL/GenBank/DDBJ databases">
        <title>Genomic insights and catalytic innovation underlie evolution of tropane alkaloids biosynthesis.</title>
        <authorList>
            <person name="Wang Y.-J."/>
            <person name="Tian T."/>
            <person name="Huang J.-P."/>
            <person name="Huang S.-X."/>
        </authorList>
    </citation>
    <scope>NUCLEOTIDE SEQUENCE [LARGE SCALE GENOMIC DNA]</scope>
    <source>
        <strain evidence="5">KIB-2018</strain>
        <tissue evidence="5">Leaf</tissue>
    </source>
</reference>
<dbReference type="InterPro" id="IPR001487">
    <property type="entry name" value="Bromodomain"/>
</dbReference>
<dbReference type="AlphaFoldDB" id="A0AAV8U0B4"/>
<feature type="compositionally biased region" description="Polar residues" evidence="3">
    <location>
        <begin position="580"/>
        <end position="591"/>
    </location>
</feature>
<dbReference type="Pfam" id="PF00439">
    <property type="entry name" value="Bromodomain"/>
    <property type="match status" value="1"/>
</dbReference>
<name>A0AAV8U0B4_9ROSI</name>
<organism evidence="5 6">
    <name type="scientific">Erythroxylum novogranatense</name>
    <dbReference type="NCBI Taxonomy" id="1862640"/>
    <lineage>
        <taxon>Eukaryota</taxon>
        <taxon>Viridiplantae</taxon>
        <taxon>Streptophyta</taxon>
        <taxon>Embryophyta</taxon>
        <taxon>Tracheophyta</taxon>
        <taxon>Spermatophyta</taxon>
        <taxon>Magnoliopsida</taxon>
        <taxon>eudicotyledons</taxon>
        <taxon>Gunneridae</taxon>
        <taxon>Pentapetalae</taxon>
        <taxon>rosids</taxon>
        <taxon>fabids</taxon>
        <taxon>Malpighiales</taxon>
        <taxon>Erythroxylaceae</taxon>
        <taxon>Erythroxylum</taxon>
    </lineage>
</organism>
<feature type="compositionally biased region" description="Basic and acidic residues" evidence="3">
    <location>
        <begin position="26"/>
        <end position="35"/>
    </location>
</feature>
<dbReference type="PANTHER" id="PTHR22881:SF11">
    <property type="entry name" value="BROMODOMAIN-CONTAINING PROTEIN DDB_G0270170-LIKE ISOFORM X1"/>
    <property type="match status" value="1"/>
</dbReference>
<dbReference type="SMART" id="SM00297">
    <property type="entry name" value="BROMO"/>
    <property type="match status" value="1"/>
</dbReference>
<feature type="region of interest" description="Disordered" evidence="3">
    <location>
        <begin position="236"/>
        <end position="269"/>
    </location>
</feature>
<proteinExistence type="predicted"/>
<evidence type="ECO:0000259" key="4">
    <source>
        <dbReference type="PROSITE" id="PS50014"/>
    </source>
</evidence>
<dbReference type="Gene3D" id="1.20.920.10">
    <property type="entry name" value="Bromodomain-like"/>
    <property type="match status" value="1"/>
</dbReference>
<feature type="region of interest" description="Disordered" evidence="3">
    <location>
        <begin position="1"/>
        <end position="64"/>
    </location>
</feature>
<dbReference type="PANTHER" id="PTHR22881">
    <property type="entry name" value="BROMODOMAIN CONTAINING PROTEIN"/>
    <property type="match status" value="1"/>
</dbReference>
<sequence length="660" mass="72815">MGDIGTRTMTRKKKKKKKGRPSLLDLQKRSLKEQQQRLLLLQNPNSQTRSARRNPNSDDDDDDERIEKKHKLLLGLNSHLNHHHYSSHDDLYGFDNLEAAVKRRKITDGSDNTVGKAVKATDTLHGSPVEPGPTPPLPDKKLLIFILDRLQKKDTYGVFSEPVDPEELPDYHDIVEQPMDFATVRKKLDDGAYGNLEQFEKDVFLICSNAMQYNSADTIYFRQARTIQELAKKDFENLRQDSDDGEPRPKVVRRGRPPGKSKKSLEKSPFDRIASEISSDASPATAGDNASVLNGYNLRKTTSSKNQPSETSFRASYLTHSNETYASWLSEWENEFPASVLKAVLKYGKKPYAVDENRRNTYKQPATSMFEPSVFAPFEGELKQLMVVGLNSEHGYARSLSRFAADLGPVAWKFASKKIQSVLPVDIEFGRGWVGQHNSVEGQHFSVLDQQRSQDTSALDSHKSNLQPLNVSCPNSLATSRDDMAETVSGLSSPSERSSLNTNITLGGINQVPSFPNQQNLMITSDVNGLSYGFGNKFSTQMGIARPRTPQGFSIASSCNSTLASVPGNYFTKSSDKSSETSNGLLPSGISSTMHSGTESHVLLNVGLGGNLSWQGFLPHHLQDSLPCAPDLNVGFLAPSSPASGMPISSPQQPDLALQL</sequence>
<feature type="region of interest" description="Disordered" evidence="3">
    <location>
        <begin position="451"/>
        <end position="477"/>
    </location>
</feature>
<evidence type="ECO:0000313" key="5">
    <source>
        <dbReference type="EMBL" id="KAJ8772682.1"/>
    </source>
</evidence>
<comment type="caution">
    <text evidence="5">The sequence shown here is derived from an EMBL/GenBank/DDBJ whole genome shotgun (WGS) entry which is preliminary data.</text>
</comment>
<feature type="compositionally biased region" description="Basic residues" evidence="3">
    <location>
        <begin position="250"/>
        <end position="262"/>
    </location>
</feature>
<feature type="region of interest" description="Disordered" evidence="3">
    <location>
        <begin position="572"/>
        <end position="591"/>
    </location>
</feature>
<dbReference type="PRINTS" id="PR00503">
    <property type="entry name" value="BROMODOMAIN"/>
</dbReference>
<feature type="compositionally biased region" description="Basic residues" evidence="3">
    <location>
        <begin position="9"/>
        <end position="20"/>
    </location>
</feature>
<evidence type="ECO:0000256" key="3">
    <source>
        <dbReference type="SAM" id="MobiDB-lite"/>
    </source>
</evidence>
<feature type="compositionally biased region" description="Low complexity" evidence="3">
    <location>
        <begin position="36"/>
        <end position="47"/>
    </location>
</feature>
<evidence type="ECO:0000313" key="6">
    <source>
        <dbReference type="Proteomes" id="UP001159364"/>
    </source>
</evidence>
<dbReference type="PROSITE" id="PS00633">
    <property type="entry name" value="BROMODOMAIN_1"/>
    <property type="match status" value="1"/>
</dbReference>
<evidence type="ECO:0000256" key="2">
    <source>
        <dbReference type="PROSITE-ProRule" id="PRU00035"/>
    </source>
</evidence>
<dbReference type="CDD" id="cd04369">
    <property type="entry name" value="Bromodomain"/>
    <property type="match status" value="1"/>
</dbReference>
<dbReference type="EMBL" id="JAIWQS010000002">
    <property type="protein sequence ID" value="KAJ8772682.1"/>
    <property type="molecule type" value="Genomic_DNA"/>
</dbReference>
<dbReference type="PROSITE" id="PS50014">
    <property type="entry name" value="BROMODOMAIN_2"/>
    <property type="match status" value="1"/>
</dbReference>
<dbReference type="InterPro" id="IPR036427">
    <property type="entry name" value="Bromodomain-like_sf"/>
</dbReference>
<feature type="compositionally biased region" description="Basic and acidic residues" evidence="3">
    <location>
        <begin position="236"/>
        <end position="249"/>
    </location>
</feature>
<gene>
    <name evidence="5" type="ORF">K2173_027859</name>
</gene>
<protein>
    <recommendedName>
        <fullName evidence="4">Bromo domain-containing protein</fullName>
    </recommendedName>
</protein>
<keyword evidence="6" id="KW-1185">Reference proteome</keyword>
<feature type="domain" description="Bromo" evidence="4">
    <location>
        <begin position="151"/>
        <end position="221"/>
    </location>
</feature>
<dbReference type="SUPFAM" id="SSF47370">
    <property type="entry name" value="Bromodomain"/>
    <property type="match status" value="1"/>
</dbReference>
<dbReference type="InterPro" id="IPR018359">
    <property type="entry name" value="Bromodomain_CS"/>
</dbReference>